<dbReference type="GO" id="GO:0005886">
    <property type="term" value="C:plasma membrane"/>
    <property type="evidence" value="ECO:0007669"/>
    <property type="project" value="InterPro"/>
</dbReference>
<evidence type="ECO:0000256" key="6">
    <source>
        <dbReference type="SAM" id="Phobius"/>
    </source>
</evidence>
<keyword evidence="5" id="KW-0175">Coiled coil</keyword>
<evidence type="ECO:0000256" key="4">
    <source>
        <dbReference type="ARBA" id="ARBA00023136"/>
    </source>
</evidence>
<dbReference type="Pfam" id="PF06305">
    <property type="entry name" value="LapA_dom"/>
    <property type="match status" value="1"/>
</dbReference>
<keyword evidence="2 6" id="KW-0812">Transmembrane</keyword>
<organism evidence="8 9">
    <name type="scientific">Parendozoicomonas haliclonae</name>
    <dbReference type="NCBI Taxonomy" id="1960125"/>
    <lineage>
        <taxon>Bacteria</taxon>
        <taxon>Pseudomonadati</taxon>
        <taxon>Pseudomonadota</taxon>
        <taxon>Gammaproteobacteria</taxon>
        <taxon>Oceanospirillales</taxon>
        <taxon>Endozoicomonadaceae</taxon>
        <taxon>Parendozoicomonas</taxon>
    </lineage>
</organism>
<feature type="coiled-coil region" evidence="5">
    <location>
        <begin position="73"/>
        <end position="100"/>
    </location>
</feature>
<keyword evidence="9" id="KW-1185">Reference proteome</keyword>
<reference evidence="8 9" key="1">
    <citation type="submission" date="2017-03" db="EMBL/GenBank/DDBJ databases">
        <authorList>
            <person name="Afonso C.L."/>
            <person name="Miller P.J."/>
            <person name="Scott M.A."/>
            <person name="Spackman E."/>
            <person name="Goraichik I."/>
            <person name="Dimitrov K.M."/>
            <person name="Suarez D.L."/>
            <person name="Swayne D.E."/>
        </authorList>
    </citation>
    <scope>NUCLEOTIDE SEQUENCE [LARGE SCALE GENOMIC DNA]</scope>
    <source>
        <strain evidence="8">SB41UT1</strain>
    </source>
</reference>
<evidence type="ECO:0000259" key="7">
    <source>
        <dbReference type="Pfam" id="PF06305"/>
    </source>
</evidence>
<protein>
    <recommendedName>
        <fullName evidence="7">Lipopolysaccharide assembly protein A domain-containing protein</fullName>
    </recommendedName>
</protein>
<evidence type="ECO:0000313" key="8">
    <source>
        <dbReference type="EMBL" id="SMA41481.1"/>
    </source>
</evidence>
<accession>A0A1X7AHG3</accession>
<name>A0A1X7AHG3_9GAMM</name>
<evidence type="ECO:0000256" key="3">
    <source>
        <dbReference type="ARBA" id="ARBA00022989"/>
    </source>
</evidence>
<evidence type="ECO:0000256" key="5">
    <source>
        <dbReference type="SAM" id="Coils"/>
    </source>
</evidence>
<evidence type="ECO:0000256" key="2">
    <source>
        <dbReference type="ARBA" id="ARBA00022692"/>
    </source>
</evidence>
<evidence type="ECO:0000313" key="9">
    <source>
        <dbReference type="Proteomes" id="UP000196573"/>
    </source>
</evidence>
<keyword evidence="4 6" id="KW-0472">Membrane</keyword>
<dbReference type="AlphaFoldDB" id="A0A1X7AHG3"/>
<evidence type="ECO:0000256" key="1">
    <source>
        <dbReference type="ARBA" id="ARBA00022475"/>
    </source>
</evidence>
<sequence>MLDRLFKILKASCLVLLGVALLVLFSGLILSNQQVVTVAIWGWITGPVELSTALFLAFLGGAVVAVTFGLLVLVRLLLRSRRLEKKLALSEKELQKLRVSALRGLAS</sequence>
<dbReference type="InterPro" id="IPR010445">
    <property type="entry name" value="LapA_dom"/>
</dbReference>
<proteinExistence type="predicted"/>
<dbReference type="EMBL" id="FWPT01000003">
    <property type="protein sequence ID" value="SMA41481.1"/>
    <property type="molecule type" value="Genomic_DNA"/>
</dbReference>
<gene>
    <name evidence="8" type="ORF">EHSB41UT_01264</name>
</gene>
<keyword evidence="3 6" id="KW-1133">Transmembrane helix</keyword>
<feature type="domain" description="Lipopolysaccharide assembly protein A" evidence="7">
    <location>
        <begin position="32"/>
        <end position="95"/>
    </location>
</feature>
<dbReference type="RefSeq" id="WP_087108060.1">
    <property type="nucleotide sequence ID" value="NZ_CBCSCN010000009.1"/>
</dbReference>
<dbReference type="Proteomes" id="UP000196573">
    <property type="component" value="Unassembled WGS sequence"/>
</dbReference>
<feature type="transmembrane region" description="Helical" evidence="6">
    <location>
        <begin position="55"/>
        <end position="78"/>
    </location>
</feature>
<keyword evidence="1" id="KW-1003">Cell membrane</keyword>